<proteinExistence type="predicted"/>
<evidence type="ECO:0000313" key="2">
    <source>
        <dbReference type="Proteomes" id="UP000828390"/>
    </source>
</evidence>
<protein>
    <submittedName>
        <fullName evidence="1">Uncharacterized protein</fullName>
    </submittedName>
</protein>
<dbReference type="SUPFAM" id="SSF52540">
    <property type="entry name" value="P-loop containing nucleoside triphosphate hydrolases"/>
    <property type="match status" value="1"/>
</dbReference>
<dbReference type="Gene3D" id="3.40.50.300">
    <property type="entry name" value="P-loop containing nucleotide triphosphate hydrolases"/>
    <property type="match status" value="1"/>
</dbReference>
<dbReference type="AlphaFoldDB" id="A0A9D4CQ73"/>
<reference evidence="1" key="2">
    <citation type="submission" date="2020-11" db="EMBL/GenBank/DDBJ databases">
        <authorList>
            <person name="McCartney M.A."/>
            <person name="Auch B."/>
            <person name="Kono T."/>
            <person name="Mallez S."/>
            <person name="Becker A."/>
            <person name="Gohl D.M."/>
            <person name="Silverstein K.A.T."/>
            <person name="Koren S."/>
            <person name="Bechman K.B."/>
            <person name="Herman A."/>
            <person name="Abrahante J.E."/>
            <person name="Garbe J."/>
        </authorList>
    </citation>
    <scope>NUCLEOTIDE SEQUENCE</scope>
    <source>
        <strain evidence="1">Duluth1</strain>
        <tissue evidence="1">Whole animal</tissue>
    </source>
</reference>
<dbReference type="GO" id="GO:0001517">
    <property type="term" value="F:N-acetylglucosamine 6-O-sulfotransferase activity"/>
    <property type="evidence" value="ECO:0007669"/>
    <property type="project" value="TreeGrafter"/>
</dbReference>
<dbReference type="Pfam" id="PF13469">
    <property type="entry name" value="Sulfotransfer_3"/>
    <property type="match status" value="1"/>
</dbReference>
<dbReference type="EMBL" id="JAIWYP010000012">
    <property type="protein sequence ID" value="KAH3728408.1"/>
    <property type="molecule type" value="Genomic_DNA"/>
</dbReference>
<accession>A0A9D4CQ73</accession>
<dbReference type="InterPro" id="IPR051135">
    <property type="entry name" value="Gal/GlcNAc/GalNAc_ST"/>
</dbReference>
<gene>
    <name evidence="1" type="ORF">DPMN_054364</name>
</gene>
<keyword evidence="2" id="KW-1185">Reference proteome</keyword>
<dbReference type="PANTHER" id="PTHR10704">
    <property type="entry name" value="CARBOHYDRATE SULFOTRANSFERASE"/>
    <property type="match status" value="1"/>
</dbReference>
<dbReference type="GO" id="GO:0006790">
    <property type="term" value="P:sulfur compound metabolic process"/>
    <property type="evidence" value="ECO:0007669"/>
    <property type="project" value="TreeGrafter"/>
</dbReference>
<dbReference type="GO" id="GO:0006044">
    <property type="term" value="P:N-acetylglucosamine metabolic process"/>
    <property type="evidence" value="ECO:0007669"/>
    <property type="project" value="TreeGrafter"/>
</dbReference>
<comment type="caution">
    <text evidence="1">The sequence shown here is derived from an EMBL/GenBank/DDBJ whole genome shotgun (WGS) entry which is preliminary data.</text>
</comment>
<dbReference type="InterPro" id="IPR027417">
    <property type="entry name" value="P-loop_NTPase"/>
</dbReference>
<evidence type="ECO:0000313" key="1">
    <source>
        <dbReference type="EMBL" id="KAH3728408.1"/>
    </source>
</evidence>
<organism evidence="1 2">
    <name type="scientific">Dreissena polymorpha</name>
    <name type="common">Zebra mussel</name>
    <name type="synonym">Mytilus polymorpha</name>
    <dbReference type="NCBI Taxonomy" id="45954"/>
    <lineage>
        <taxon>Eukaryota</taxon>
        <taxon>Metazoa</taxon>
        <taxon>Spiralia</taxon>
        <taxon>Lophotrochozoa</taxon>
        <taxon>Mollusca</taxon>
        <taxon>Bivalvia</taxon>
        <taxon>Autobranchia</taxon>
        <taxon>Heteroconchia</taxon>
        <taxon>Euheterodonta</taxon>
        <taxon>Imparidentia</taxon>
        <taxon>Neoheterodontei</taxon>
        <taxon>Myida</taxon>
        <taxon>Dreissenoidea</taxon>
        <taxon>Dreissenidae</taxon>
        <taxon>Dreissena</taxon>
    </lineage>
</organism>
<dbReference type="Proteomes" id="UP000828390">
    <property type="component" value="Unassembled WGS sequence"/>
</dbReference>
<dbReference type="PANTHER" id="PTHR10704:SF44">
    <property type="entry name" value="LD35051P-RELATED"/>
    <property type="match status" value="1"/>
</dbReference>
<reference evidence="1" key="1">
    <citation type="journal article" date="2019" name="bioRxiv">
        <title>The Genome of the Zebra Mussel, Dreissena polymorpha: A Resource for Invasive Species Research.</title>
        <authorList>
            <person name="McCartney M.A."/>
            <person name="Auch B."/>
            <person name="Kono T."/>
            <person name="Mallez S."/>
            <person name="Zhang Y."/>
            <person name="Obille A."/>
            <person name="Becker A."/>
            <person name="Abrahante J.E."/>
            <person name="Garbe J."/>
            <person name="Badalamenti J.P."/>
            <person name="Herman A."/>
            <person name="Mangelson H."/>
            <person name="Liachko I."/>
            <person name="Sullivan S."/>
            <person name="Sone E.D."/>
            <person name="Koren S."/>
            <person name="Silverstein K.A.T."/>
            <person name="Beckman K.B."/>
            <person name="Gohl D.M."/>
        </authorList>
    </citation>
    <scope>NUCLEOTIDE SEQUENCE</scope>
    <source>
        <strain evidence="1">Duluth1</strain>
        <tissue evidence="1">Whole animal</tissue>
    </source>
</reference>
<name>A0A9D4CQ73_DREPO</name>
<sequence length="152" mass="17029">MCLRKARTQCLTPNTIILKVIRMSIEQAITLLPFFPNMKIIHLVRDPRAIINSRQVVGETTKNDFNAANLQLDICSRLEKDLSGTKFLMTFDPSIIKLVQYEDIAEHPVEAAEDLYAFAGLTFDDKIESFVKTKLSPAQTVVTFALSGGILL</sequence>